<protein>
    <submittedName>
        <fullName evidence="1">Uncharacterized protein</fullName>
    </submittedName>
</protein>
<accession>A0A6M3J2J7</accession>
<dbReference type="EMBL" id="MT141512">
    <property type="protein sequence ID" value="QJA64073.1"/>
    <property type="molecule type" value="Genomic_DNA"/>
</dbReference>
<evidence type="ECO:0000313" key="1">
    <source>
        <dbReference type="EMBL" id="QJA64073.1"/>
    </source>
</evidence>
<proteinExistence type="predicted"/>
<organism evidence="1">
    <name type="scientific">viral metagenome</name>
    <dbReference type="NCBI Taxonomy" id="1070528"/>
    <lineage>
        <taxon>unclassified sequences</taxon>
        <taxon>metagenomes</taxon>
        <taxon>organismal metagenomes</taxon>
    </lineage>
</organism>
<reference evidence="1" key="1">
    <citation type="submission" date="2020-03" db="EMBL/GenBank/DDBJ databases">
        <title>The deep terrestrial virosphere.</title>
        <authorList>
            <person name="Holmfeldt K."/>
            <person name="Nilsson E."/>
            <person name="Simone D."/>
            <person name="Lopez-Fernandez M."/>
            <person name="Wu X."/>
            <person name="de Brujin I."/>
            <person name="Lundin D."/>
            <person name="Andersson A."/>
            <person name="Bertilsson S."/>
            <person name="Dopson M."/>
        </authorList>
    </citation>
    <scope>NUCLEOTIDE SEQUENCE</scope>
    <source>
        <strain evidence="1">MM415B00544</strain>
        <strain evidence="2">TM448B01930</strain>
    </source>
</reference>
<sequence length="154" mass="16639">MAFDRTAFLSAKWEPRTESVPVPDMAEFFGGSKKDAKWKVRGLEGVEVGRAKAAAARNRNVAAILEGLVSPSKKEIASSMAKLVGVGDDVPDDIAIRIEHFIMGSVEPEADLELAKTVCRSFPVEFYTITTKILELTGAGHLPGKPKPSGKKEK</sequence>
<gene>
    <name evidence="1" type="ORF">MM415B00544_0018</name>
    <name evidence="2" type="ORF">TM448B01930_0002</name>
</gene>
<evidence type="ECO:0000313" key="2">
    <source>
        <dbReference type="EMBL" id="QJI00360.1"/>
    </source>
</evidence>
<dbReference type="EMBL" id="MT144846">
    <property type="protein sequence ID" value="QJI00360.1"/>
    <property type="molecule type" value="Genomic_DNA"/>
</dbReference>
<name>A0A6M3J2J7_9ZZZZ</name>
<dbReference type="AlphaFoldDB" id="A0A6M3J2J7"/>